<organism evidence="2 3">
    <name type="scientific">Crepidotus variabilis</name>
    <dbReference type="NCBI Taxonomy" id="179855"/>
    <lineage>
        <taxon>Eukaryota</taxon>
        <taxon>Fungi</taxon>
        <taxon>Dikarya</taxon>
        <taxon>Basidiomycota</taxon>
        <taxon>Agaricomycotina</taxon>
        <taxon>Agaricomycetes</taxon>
        <taxon>Agaricomycetidae</taxon>
        <taxon>Agaricales</taxon>
        <taxon>Agaricineae</taxon>
        <taxon>Crepidotaceae</taxon>
        <taxon>Crepidotus</taxon>
    </lineage>
</organism>
<dbReference type="InterPro" id="IPR036047">
    <property type="entry name" value="F-box-like_dom_sf"/>
</dbReference>
<name>A0A9P6JPP9_9AGAR</name>
<comment type="caution">
    <text evidence="2">The sequence shown here is derived from an EMBL/GenBank/DDBJ whole genome shotgun (WGS) entry which is preliminary data.</text>
</comment>
<sequence>MPLPPTFSSLGEDVMINVLAFLGPTDIIAIGRTCKTFRSATARRVVWLEAVRGMMYDHGIPSRTYPLDALDVPSLIHIALSPLKFARRILNIKEDSPLDPSSAWVFLYRLDKSTLKQFSLKNVSESYSYDDVYLVPGGRFVLTMRRGETLLETPATLLQLWDIGIPGSRQDIAHLAGVTYPVTVEDFSRYAVAPSTDGNGLFLITETRENEQIILSVHLVHPFGPPSTPIAVNKLALGVSHPVISWAISDTRMATAEATGRVVVWDFVSGKSAAWSVGIIPDVASQDDTLRIHLHGNDVFLAWDANLFQWGIPEMTLMNDLKNLKNRRPLFTFTNLFVKDDENISHLAPPPFIDNHSTYVGVQSPWSSQFAHSRFMLITRGSNLALYKMQAIENTMSCQGELPTILPTRVAVSDDFSGVSSTTALWGLRRCQDDQIFVSMEDSRSPLVHLVSTSGPQNSGAISGVRLSLGIAATVLQVSICPATGRLCVLTHEGDILIVDYLSHS</sequence>
<dbReference type="Pfam" id="PF00646">
    <property type="entry name" value="F-box"/>
    <property type="match status" value="1"/>
</dbReference>
<feature type="domain" description="F-box" evidence="1">
    <location>
        <begin position="7"/>
        <end position="47"/>
    </location>
</feature>
<dbReference type="Proteomes" id="UP000807306">
    <property type="component" value="Unassembled WGS sequence"/>
</dbReference>
<gene>
    <name evidence="2" type="ORF">CPB83DRAFT_791760</name>
</gene>
<dbReference type="SUPFAM" id="SSF75011">
    <property type="entry name" value="3-carboxy-cis,cis-mucoante lactonizing enzyme"/>
    <property type="match status" value="1"/>
</dbReference>
<dbReference type="SUPFAM" id="SSF81383">
    <property type="entry name" value="F-box domain"/>
    <property type="match status" value="1"/>
</dbReference>
<dbReference type="InterPro" id="IPR001810">
    <property type="entry name" value="F-box_dom"/>
</dbReference>
<evidence type="ECO:0000259" key="1">
    <source>
        <dbReference type="Pfam" id="PF00646"/>
    </source>
</evidence>
<evidence type="ECO:0000313" key="3">
    <source>
        <dbReference type="Proteomes" id="UP000807306"/>
    </source>
</evidence>
<reference evidence="2" key="1">
    <citation type="submission" date="2020-11" db="EMBL/GenBank/DDBJ databases">
        <authorList>
            <consortium name="DOE Joint Genome Institute"/>
            <person name="Ahrendt S."/>
            <person name="Riley R."/>
            <person name="Andreopoulos W."/>
            <person name="Labutti K."/>
            <person name="Pangilinan J."/>
            <person name="Ruiz-Duenas F.J."/>
            <person name="Barrasa J.M."/>
            <person name="Sanchez-Garcia M."/>
            <person name="Camarero S."/>
            <person name="Miyauchi S."/>
            <person name="Serrano A."/>
            <person name="Linde D."/>
            <person name="Babiker R."/>
            <person name="Drula E."/>
            <person name="Ayuso-Fernandez I."/>
            <person name="Pacheco R."/>
            <person name="Padilla G."/>
            <person name="Ferreira P."/>
            <person name="Barriuso J."/>
            <person name="Kellner H."/>
            <person name="Castanera R."/>
            <person name="Alfaro M."/>
            <person name="Ramirez L."/>
            <person name="Pisabarro A.G."/>
            <person name="Kuo A."/>
            <person name="Tritt A."/>
            <person name="Lipzen A."/>
            <person name="He G."/>
            <person name="Yan M."/>
            <person name="Ng V."/>
            <person name="Cullen D."/>
            <person name="Martin F."/>
            <person name="Rosso M.-N."/>
            <person name="Henrissat B."/>
            <person name="Hibbett D."/>
            <person name="Martinez A.T."/>
            <person name="Grigoriev I.V."/>
        </authorList>
    </citation>
    <scope>NUCLEOTIDE SEQUENCE</scope>
    <source>
        <strain evidence="2">CBS 506.95</strain>
    </source>
</reference>
<dbReference type="AlphaFoldDB" id="A0A9P6JPP9"/>
<proteinExistence type="predicted"/>
<dbReference type="OrthoDB" id="2688364at2759"/>
<dbReference type="EMBL" id="MU157853">
    <property type="protein sequence ID" value="KAF9528406.1"/>
    <property type="molecule type" value="Genomic_DNA"/>
</dbReference>
<accession>A0A9P6JPP9</accession>
<evidence type="ECO:0000313" key="2">
    <source>
        <dbReference type="EMBL" id="KAF9528406.1"/>
    </source>
</evidence>
<protein>
    <recommendedName>
        <fullName evidence="1">F-box domain-containing protein</fullName>
    </recommendedName>
</protein>
<keyword evidence="3" id="KW-1185">Reference proteome</keyword>